<proteinExistence type="predicted"/>
<comment type="caution">
    <text evidence="1">The sequence shown here is derived from an EMBL/GenBank/DDBJ whole genome shotgun (WGS) entry which is preliminary data.</text>
</comment>
<organism evidence="1 2">
    <name type="scientific">Lentinula raphanica</name>
    <dbReference type="NCBI Taxonomy" id="153919"/>
    <lineage>
        <taxon>Eukaryota</taxon>
        <taxon>Fungi</taxon>
        <taxon>Dikarya</taxon>
        <taxon>Basidiomycota</taxon>
        <taxon>Agaricomycotina</taxon>
        <taxon>Agaricomycetes</taxon>
        <taxon>Agaricomycetidae</taxon>
        <taxon>Agaricales</taxon>
        <taxon>Marasmiineae</taxon>
        <taxon>Omphalotaceae</taxon>
        <taxon>Lentinula</taxon>
    </lineage>
</organism>
<dbReference type="Proteomes" id="UP001163846">
    <property type="component" value="Unassembled WGS sequence"/>
</dbReference>
<dbReference type="CDD" id="cd18809">
    <property type="entry name" value="SF1_C_RecD"/>
    <property type="match status" value="1"/>
</dbReference>
<protein>
    <recommendedName>
        <fullName evidence="3">ATP-dependent DNA helicase</fullName>
    </recommendedName>
</protein>
<sequence>LDICLGLPVIIRHNFATELSITKGQKGTVYAWHLTKGNFGQQVLDTIFVLLDSPPTEVQIDDLPINVVPISRRKTTGYIALPDDTKICITRNQVDILPGFAMTAHASQGQSLDSNAIDLNTLTDHHAWYTALSRSRSANRTLILQGFDSSKITGGASGALRREYRELELLDEITCLRFQDKLPSSVCGSTRKLLIETFLQWKGNQYLPVDIHPSIKWSAHDPYIIEQQPLPAWTTMDKKKFQALKEGMTHIPITPLLKERPENPDLFVSSKKRDISHICDGEDLSVMPPSKKIFSEVVSIPLSTSWSSNSCAFDAGFPILYQGWNVLDSISYNCYSIFSALVDDFVKVKSNTMSFNDARDTYRRGLAMRKPRRFPFGAYCAVTEVLEDILQTSLPFIKCTLWCELNHNPRRQPLSIKHCNIPEIRDILPTSTSQWLNDNSPAMWHNVCHICKGTLIKEYKFQFGAPFIVFPCDNTPEMIIDEKVVMHLRDRDHVYTLRGIVYYSSIRQHFLSRIISSQGFVYQHDGMTNG</sequence>
<name>A0AA38P6M7_9AGAR</name>
<dbReference type="EMBL" id="MU806258">
    <property type="protein sequence ID" value="KAJ3837264.1"/>
    <property type="molecule type" value="Genomic_DNA"/>
</dbReference>
<evidence type="ECO:0000313" key="1">
    <source>
        <dbReference type="EMBL" id="KAJ3837264.1"/>
    </source>
</evidence>
<reference evidence="1" key="1">
    <citation type="submission" date="2022-08" db="EMBL/GenBank/DDBJ databases">
        <authorList>
            <consortium name="DOE Joint Genome Institute"/>
            <person name="Min B."/>
            <person name="Riley R."/>
            <person name="Sierra-Patev S."/>
            <person name="Naranjo-Ortiz M."/>
            <person name="Looney B."/>
            <person name="Konkel Z."/>
            <person name="Slot J.C."/>
            <person name="Sakamoto Y."/>
            <person name="Steenwyk J.L."/>
            <person name="Rokas A."/>
            <person name="Carro J."/>
            <person name="Camarero S."/>
            <person name="Ferreira P."/>
            <person name="Molpeceres G."/>
            <person name="Ruiz-Duenas F.J."/>
            <person name="Serrano A."/>
            <person name="Henrissat B."/>
            <person name="Drula E."/>
            <person name="Hughes K.W."/>
            <person name="Mata J.L."/>
            <person name="Ishikawa N.K."/>
            <person name="Vargas-Isla R."/>
            <person name="Ushijima S."/>
            <person name="Smith C.A."/>
            <person name="Ahrendt S."/>
            <person name="Andreopoulos W."/>
            <person name="He G."/>
            <person name="Labutti K."/>
            <person name="Lipzen A."/>
            <person name="Ng V."/>
            <person name="Sandor L."/>
            <person name="Barry K."/>
            <person name="Martinez A.T."/>
            <person name="Xiao Y."/>
            <person name="Gibbons J.G."/>
            <person name="Terashima K."/>
            <person name="Hibbett D.S."/>
            <person name="Grigoriev I.V."/>
        </authorList>
    </citation>
    <scope>NUCLEOTIDE SEQUENCE</scope>
    <source>
        <strain evidence="1">TFB9207</strain>
    </source>
</reference>
<gene>
    <name evidence="1" type="ORF">F5878DRAFT_686596</name>
</gene>
<evidence type="ECO:0008006" key="3">
    <source>
        <dbReference type="Google" id="ProtNLM"/>
    </source>
</evidence>
<dbReference type="InterPro" id="IPR027417">
    <property type="entry name" value="P-loop_NTPase"/>
</dbReference>
<keyword evidence="2" id="KW-1185">Reference proteome</keyword>
<feature type="non-terminal residue" evidence="1">
    <location>
        <position position="530"/>
    </location>
</feature>
<evidence type="ECO:0000313" key="2">
    <source>
        <dbReference type="Proteomes" id="UP001163846"/>
    </source>
</evidence>
<feature type="non-terminal residue" evidence="1">
    <location>
        <position position="1"/>
    </location>
</feature>
<dbReference type="SUPFAM" id="SSF52540">
    <property type="entry name" value="P-loop containing nucleoside triphosphate hydrolases"/>
    <property type="match status" value="1"/>
</dbReference>
<dbReference type="AlphaFoldDB" id="A0AA38P6M7"/>
<accession>A0AA38P6M7</accession>